<evidence type="ECO:0000259" key="2">
    <source>
        <dbReference type="Pfam" id="PF02625"/>
    </source>
</evidence>
<accession>A0ABW9QV99</accession>
<feature type="domain" description="XdhC Rossmann" evidence="3">
    <location>
        <begin position="100"/>
        <end position="244"/>
    </location>
</feature>
<name>A0ABW9QV99_9ACTN</name>
<reference evidence="4 5" key="1">
    <citation type="submission" date="2019-11" db="EMBL/GenBank/DDBJ databases">
        <title>Acidiferrimicrobium australis gen. nov., sp. nov., an acidophilic and obligately heterotrophic, member of the Actinobacteria that catalyses dissimilatory oxido- reduction of iron isolated from metal-rich acidic water in Chile.</title>
        <authorList>
            <person name="Gonzalez D."/>
            <person name="Huber K."/>
            <person name="Hedrich S."/>
            <person name="Rojas-Villalobos C."/>
            <person name="Quatrini R."/>
            <person name="Dinamarca M.A."/>
            <person name="Schwarz A."/>
            <person name="Canales C."/>
            <person name="Nancucheo I."/>
        </authorList>
    </citation>
    <scope>NUCLEOTIDE SEQUENCE [LARGE SCALE GENOMIC DNA]</scope>
    <source>
        <strain evidence="4 5">USS-CCA1</strain>
    </source>
</reference>
<dbReference type="Pfam" id="PF13478">
    <property type="entry name" value="XdhC_C"/>
    <property type="match status" value="1"/>
</dbReference>
<dbReference type="Pfam" id="PF02625">
    <property type="entry name" value="XdhC_CoxI"/>
    <property type="match status" value="1"/>
</dbReference>
<dbReference type="PANTHER" id="PTHR30388">
    <property type="entry name" value="ALDEHYDE OXIDOREDUCTASE MOLYBDENUM COFACTOR ASSEMBLY PROTEIN"/>
    <property type="match status" value="1"/>
</dbReference>
<sequence length="275" mass="28846">MAGLFEALAAALRAGEPVALAEVIEGPEEHFGAKLVVRPGGDPVALGTLGDPDLDRVVTRDALGELAAGLSVTRHYGRHGEARARDVGVFIESFAPPPRMVIFGAVDFTAALARVAKVLGYHVTVCDARPVFATRARFPMADEVVVAWPDRHLAEVGPLLGPRDAVCVLTHDPKFDVPAITAALRTSVGYLGAMGSRRTTLEREGRLREAGVDDRGLARVMAPIGLDVGARTPEETAVAICAEIIASRTGRAAPSLRDAEGPIHRDAPAPAPSPA</sequence>
<dbReference type="Gene3D" id="3.40.50.720">
    <property type="entry name" value="NAD(P)-binding Rossmann-like Domain"/>
    <property type="match status" value="1"/>
</dbReference>
<dbReference type="InterPro" id="IPR027051">
    <property type="entry name" value="XdhC_Rossmann_dom"/>
</dbReference>
<evidence type="ECO:0000313" key="4">
    <source>
        <dbReference type="EMBL" id="MST33795.1"/>
    </source>
</evidence>
<keyword evidence="5" id="KW-1185">Reference proteome</keyword>
<dbReference type="PANTHER" id="PTHR30388:SF4">
    <property type="entry name" value="MOLYBDENUM COFACTOR INSERTION CHAPERONE PAOD"/>
    <property type="match status" value="1"/>
</dbReference>
<dbReference type="Proteomes" id="UP000437736">
    <property type="component" value="Unassembled WGS sequence"/>
</dbReference>
<dbReference type="EMBL" id="WJHE01000730">
    <property type="protein sequence ID" value="MST33795.1"/>
    <property type="molecule type" value="Genomic_DNA"/>
</dbReference>
<protein>
    <submittedName>
        <fullName evidence="4">Sulfurylase large subunit</fullName>
    </submittedName>
</protein>
<dbReference type="InterPro" id="IPR052698">
    <property type="entry name" value="MoCofactor_Util/Proc"/>
</dbReference>
<evidence type="ECO:0000313" key="5">
    <source>
        <dbReference type="Proteomes" id="UP000437736"/>
    </source>
</evidence>
<feature type="compositionally biased region" description="Basic and acidic residues" evidence="1">
    <location>
        <begin position="257"/>
        <end position="267"/>
    </location>
</feature>
<gene>
    <name evidence="4" type="ORF">GHK86_13845</name>
</gene>
<feature type="domain" description="XdhC- CoxI" evidence="2">
    <location>
        <begin position="12"/>
        <end position="77"/>
    </location>
</feature>
<feature type="region of interest" description="Disordered" evidence="1">
    <location>
        <begin position="251"/>
        <end position="275"/>
    </location>
</feature>
<proteinExistence type="predicted"/>
<evidence type="ECO:0000256" key="1">
    <source>
        <dbReference type="SAM" id="MobiDB-lite"/>
    </source>
</evidence>
<evidence type="ECO:0000259" key="3">
    <source>
        <dbReference type="Pfam" id="PF13478"/>
    </source>
</evidence>
<comment type="caution">
    <text evidence="4">The sequence shown here is derived from an EMBL/GenBank/DDBJ whole genome shotgun (WGS) entry which is preliminary data.</text>
</comment>
<dbReference type="InterPro" id="IPR003777">
    <property type="entry name" value="XdhC_CoxI"/>
</dbReference>
<organism evidence="4 5">
    <name type="scientific">Acidiferrimicrobium australe</name>
    <dbReference type="NCBI Taxonomy" id="2664430"/>
    <lineage>
        <taxon>Bacteria</taxon>
        <taxon>Bacillati</taxon>
        <taxon>Actinomycetota</taxon>
        <taxon>Acidimicrobiia</taxon>
        <taxon>Acidimicrobiales</taxon>
        <taxon>Acidimicrobiaceae</taxon>
        <taxon>Acidiferrimicrobium</taxon>
    </lineage>
</organism>